<dbReference type="KEGG" id="vg:29122621"/>
<reference evidence="2 3" key="1">
    <citation type="submission" date="2016-01" db="EMBL/GenBank/DDBJ databases">
        <title>The genomic content and context of auxiliary metabolic genes in marine cyanophages.</title>
        <authorList>
            <person name="Marston M.F."/>
            <person name="Martiny J.B.H."/>
            <person name="Crummett L.T."/>
        </authorList>
    </citation>
    <scope>NUCLEOTIDE SEQUENCE [LARGE SCALE GENOMIC DNA]</scope>
    <source>
        <strain evidence="2">RW_108_0702</strain>
    </source>
</reference>
<accession>A0A127KME9</accession>
<feature type="compositionally biased region" description="Polar residues" evidence="1">
    <location>
        <begin position="53"/>
        <end position="68"/>
    </location>
</feature>
<dbReference type="Proteomes" id="UP000203157">
    <property type="component" value="Segment"/>
</dbReference>
<feature type="compositionally biased region" description="Polar residues" evidence="1">
    <location>
        <begin position="9"/>
        <end position="22"/>
    </location>
</feature>
<gene>
    <name evidence="2" type="ORF">R1080702_119</name>
</gene>
<protein>
    <submittedName>
        <fullName evidence="2">Uncharacterized protein</fullName>
    </submittedName>
</protein>
<organism evidence="2 3">
    <name type="scientific">Cyanophage S-RIM32</name>
    <dbReference type="NCBI Taxonomy" id="1278479"/>
    <lineage>
        <taxon>Viruses</taxon>
        <taxon>Duplodnaviria</taxon>
        <taxon>Heunggongvirae</taxon>
        <taxon>Uroviricota</taxon>
        <taxon>Caudoviricetes</taxon>
        <taxon>Pantevenvirales</taxon>
        <taxon>Kyanoviridae</taxon>
        <taxon>Bristolvirus</taxon>
        <taxon>Bristolvirus rhodeisland</taxon>
    </lineage>
</organism>
<dbReference type="OrthoDB" id="25177at10239"/>
<dbReference type="RefSeq" id="YP_009301621.1">
    <property type="nucleotide sequence ID" value="NC_031235.1"/>
</dbReference>
<dbReference type="GeneID" id="29122621"/>
<dbReference type="EMBL" id="KU594606">
    <property type="protein sequence ID" value="AMO43128.1"/>
    <property type="molecule type" value="Genomic_DNA"/>
</dbReference>
<evidence type="ECO:0000313" key="3">
    <source>
        <dbReference type="Proteomes" id="UP000203157"/>
    </source>
</evidence>
<feature type="region of interest" description="Disordered" evidence="1">
    <location>
        <begin position="53"/>
        <end position="85"/>
    </location>
</feature>
<proteinExistence type="predicted"/>
<sequence length="85" mass="9643">MSYIRHDATNTPVDPQPSSTEVTIFDGTEGWSDITYEDWNADYVARKVDNSVRTPGTYQARTVDNSPRTPAPYQRHDVNNDPVEI</sequence>
<keyword evidence="3" id="KW-1185">Reference proteome</keyword>
<feature type="region of interest" description="Disordered" evidence="1">
    <location>
        <begin position="1"/>
        <end position="24"/>
    </location>
</feature>
<evidence type="ECO:0000313" key="2">
    <source>
        <dbReference type="EMBL" id="AMO43128.1"/>
    </source>
</evidence>
<name>A0A127KME9_9CAUD</name>
<evidence type="ECO:0000256" key="1">
    <source>
        <dbReference type="SAM" id="MobiDB-lite"/>
    </source>
</evidence>